<dbReference type="Proteomes" id="UP000237271">
    <property type="component" value="Unassembled WGS sequence"/>
</dbReference>
<evidence type="ECO:0000256" key="1">
    <source>
        <dbReference type="SAM" id="MobiDB-lite"/>
    </source>
</evidence>
<gene>
    <name evidence="3" type="ORF">PHPALM_36549</name>
</gene>
<evidence type="ECO:0000313" key="3">
    <source>
        <dbReference type="EMBL" id="POM58760.1"/>
    </source>
</evidence>
<organism evidence="3 4">
    <name type="scientific">Phytophthora palmivora</name>
    <dbReference type="NCBI Taxonomy" id="4796"/>
    <lineage>
        <taxon>Eukaryota</taxon>
        <taxon>Sar</taxon>
        <taxon>Stramenopiles</taxon>
        <taxon>Oomycota</taxon>
        <taxon>Peronosporomycetes</taxon>
        <taxon>Peronosporales</taxon>
        <taxon>Peronosporaceae</taxon>
        <taxon>Phytophthora</taxon>
    </lineage>
</organism>
<dbReference type="AlphaFoldDB" id="A0A2P4WZN2"/>
<sequence length="406" mass="45643">MKEIQQMKSETNLAVDNINTLKDSVNEIKPDTLVFDKEDLYPSWDVTGPTSDHTVEYEKAELERLIANCLKQKETPIYGGEDSEDIEVYALNMIMWYGAYGLHFGNPQVNVRVGQLVMNHTKGKAKQWILRDDKGPRTWTAMVKGMRSRFVTKAKEEELVASFFYCKQGTKSLDAYIEEFIRLGKTDNVSEHYKMILFKKGLKSTKLRELLQVGEFDSLEDLLDGARGLNPKDNETDTSKKPLKKQPATPTEAKPRGRGAPRCTANRCTPGDGVPGLQTANDHLVSWVFDPGKVSNAKYFSETSCLNADWSKYLGTAFFDEGADFCGVSEDFIARNGLQSYVVDRGKFQVTFGNGKGESIPNRTISLSIFVDEMTAFDYEFNVCSIPNNCDIMMGIEYTAPMNMSV</sequence>
<keyword evidence="4" id="KW-1185">Reference proteome</keyword>
<dbReference type="OrthoDB" id="128177at2759"/>
<comment type="caution">
    <text evidence="3">The sequence shown here is derived from an EMBL/GenBank/DDBJ whole genome shotgun (WGS) entry which is preliminary data.</text>
</comment>
<reference evidence="3 4" key="1">
    <citation type="journal article" date="2017" name="Genome Biol. Evol.">
        <title>Phytophthora megakarya and P. palmivora, closely related causal agents of cacao black pod rot, underwent increases in genome sizes and gene numbers by different mechanisms.</title>
        <authorList>
            <person name="Ali S.S."/>
            <person name="Shao J."/>
            <person name="Lary D.J."/>
            <person name="Kronmiller B."/>
            <person name="Shen D."/>
            <person name="Strem M.D."/>
            <person name="Amoako-Attah I."/>
            <person name="Akrofi A.Y."/>
            <person name="Begoude B.A."/>
            <person name="Ten Hoopen G.M."/>
            <person name="Coulibaly K."/>
            <person name="Kebe B.I."/>
            <person name="Melnick R.L."/>
            <person name="Guiltinan M.J."/>
            <person name="Tyler B.M."/>
            <person name="Meinhardt L.W."/>
            <person name="Bailey B.A."/>
        </authorList>
    </citation>
    <scope>NUCLEOTIDE SEQUENCE [LARGE SCALE GENOMIC DNA]</scope>
    <source>
        <strain evidence="4">sbr112.9</strain>
    </source>
</reference>
<evidence type="ECO:0000313" key="4">
    <source>
        <dbReference type="Proteomes" id="UP000237271"/>
    </source>
</evidence>
<accession>A0A2P4WZN2</accession>
<evidence type="ECO:0000259" key="2">
    <source>
        <dbReference type="Pfam" id="PF03732"/>
    </source>
</evidence>
<name>A0A2P4WZN2_9STRA</name>
<feature type="domain" description="Retrotransposon gag" evidence="2">
    <location>
        <begin position="116"/>
        <end position="203"/>
    </location>
</feature>
<dbReference type="Pfam" id="PF03732">
    <property type="entry name" value="Retrotrans_gag"/>
    <property type="match status" value="1"/>
</dbReference>
<proteinExistence type="predicted"/>
<dbReference type="InterPro" id="IPR005162">
    <property type="entry name" value="Retrotrans_gag_dom"/>
</dbReference>
<protein>
    <recommendedName>
        <fullName evidence="2">Retrotransposon gag domain-containing protein</fullName>
    </recommendedName>
</protein>
<feature type="region of interest" description="Disordered" evidence="1">
    <location>
        <begin position="227"/>
        <end position="271"/>
    </location>
</feature>
<feature type="compositionally biased region" description="Basic and acidic residues" evidence="1">
    <location>
        <begin position="230"/>
        <end position="240"/>
    </location>
</feature>
<dbReference type="EMBL" id="NCKW01020159">
    <property type="protein sequence ID" value="POM58760.1"/>
    <property type="molecule type" value="Genomic_DNA"/>
</dbReference>